<proteinExistence type="predicted"/>
<keyword evidence="2" id="KW-1185">Reference proteome</keyword>
<dbReference type="AlphaFoldDB" id="A0AAW1M4K7"/>
<accession>A0AAW1M4K7</accession>
<evidence type="ECO:0000313" key="1">
    <source>
        <dbReference type="EMBL" id="KAK9742380.1"/>
    </source>
</evidence>
<comment type="caution">
    <text evidence="1">The sequence shown here is derived from an EMBL/GenBank/DDBJ whole genome shotgun (WGS) entry which is preliminary data.</text>
</comment>
<dbReference type="EMBL" id="JBDFQZ010000003">
    <property type="protein sequence ID" value="KAK9742380.1"/>
    <property type="molecule type" value="Genomic_DNA"/>
</dbReference>
<gene>
    <name evidence="1" type="ORF">RND81_03G168600</name>
</gene>
<name>A0AAW1M4K7_SAPOF</name>
<organism evidence="1 2">
    <name type="scientific">Saponaria officinalis</name>
    <name type="common">Common soapwort</name>
    <name type="synonym">Lychnis saponaria</name>
    <dbReference type="NCBI Taxonomy" id="3572"/>
    <lineage>
        <taxon>Eukaryota</taxon>
        <taxon>Viridiplantae</taxon>
        <taxon>Streptophyta</taxon>
        <taxon>Embryophyta</taxon>
        <taxon>Tracheophyta</taxon>
        <taxon>Spermatophyta</taxon>
        <taxon>Magnoliopsida</taxon>
        <taxon>eudicotyledons</taxon>
        <taxon>Gunneridae</taxon>
        <taxon>Pentapetalae</taxon>
        <taxon>Caryophyllales</taxon>
        <taxon>Caryophyllaceae</taxon>
        <taxon>Caryophylleae</taxon>
        <taxon>Saponaria</taxon>
    </lineage>
</organism>
<dbReference type="Proteomes" id="UP001443914">
    <property type="component" value="Unassembled WGS sequence"/>
</dbReference>
<sequence>MQRNNLVLFWEQVRGIPIIQEAIQQNEGSCALAAISTHIGYNLRISYVWDVRIPVNIPAGILVDHLKWEEEIKKLVGEPVKNLTVLFEDAKVNGVPLWNGMRLKIDNSYRIMPLNEGALRTELWKYTVLAVLRIHEDYSEHGEMPYMGRKGIMKDKYGNMETHTVVLVGEYRDNSLFAENEATEALWIYQNSDGIRELSFLDNGLNVVKNSLVLEAYCIEIYASNPLLEQEAVNMLQRTGLRQEARAVPEVLLLNRELQNL</sequence>
<reference evidence="1" key="1">
    <citation type="submission" date="2024-03" db="EMBL/GenBank/DDBJ databases">
        <title>WGS assembly of Saponaria officinalis var. Norfolk2.</title>
        <authorList>
            <person name="Jenkins J."/>
            <person name="Shu S."/>
            <person name="Grimwood J."/>
            <person name="Barry K."/>
            <person name="Goodstein D."/>
            <person name="Schmutz J."/>
            <person name="Leebens-Mack J."/>
            <person name="Osbourn A."/>
        </authorList>
    </citation>
    <scope>NUCLEOTIDE SEQUENCE [LARGE SCALE GENOMIC DNA]</scope>
    <source>
        <strain evidence="1">JIC</strain>
    </source>
</reference>
<protein>
    <submittedName>
        <fullName evidence="1">Uncharacterized protein</fullName>
    </submittedName>
</protein>
<evidence type="ECO:0000313" key="2">
    <source>
        <dbReference type="Proteomes" id="UP001443914"/>
    </source>
</evidence>